<dbReference type="Gene3D" id="3.40.930.10">
    <property type="entry name" value="Mannitol-specific EII, Chain A"/>
    <property type="match status" value="1"/>
</dbReference>
<dbReference type="Pfam" id="PF07565">
    <property type="entry name" value="Band_3_cyto"/>
    <property type="match status" value="1"/>
</dbReference>
<name>A0ABP1S474_9HEXA</name>
<reference evidence="13 14" key="1">
    <citation type="submission" date="2024-08" db="EMBL/GenBank/DDBJ databases">
        <authorList>
            <person name="Cucini C."/>
            <person name="Frati F."/>
        </authorList>
    </citation>
    <scope>NUCLEOTIDE SEQUENCE [LARGE SCALE GENOMIC DNA]</scope>
</reference>
<keyword evidence="8 9" id="KW-0472">Membrane</keyword>
<keyword evidence="14" id="KW-1185">Reference proteome</keyword>
<feature type="transmembrane region" description="Helical" evidence="9">
    <location>
        <begin position="874"/>
        <end position="891"/>
    </location>
</feature>
<feature type="transmembrane region" description="Helical" evidence="9">
    <location>
        <begin position="654"/>
        <end position="672"/>
    </location>
</feature>
<feature type="transmembrane region" description="Helical" evidence="9">
    <location>
        <begin position="802"/>
        <end position="821"/>
    </location>
</feature>
<evidence type="ECO:0000256" key="7">
    <source>
        <dbReference type="ARBA" id="ARBA00023065"/>
    </source>
</evidence>
<gene>
    <name evidence="13" type="ORF">ODALV1_LOCUS29625</name>
</gene>
<dbReference type="InterPro" id="IPR003024">
    <property type="entry name" value="Na/HCO3_transpt"/>
</dbReference>
<feature type="transmembrane region" description="Helical" evidence="9">
    <location>
        <begin position="702"/>
        <end position="721"/>
    </location>
</feature>
<feature type="transmembrane region" description="Helical" evidence="9">
    <location>
        <begin position="833"/>
        <end position="854"/>
    </location>
</feature>
<dbReference type="Proteomes" id="UP001642540">
    <property type="component" value="Unassembled WGS sequence"/>
</dbReference>
<dbReference type="NCBIfam" id="TIGR00834">
    <property type="entry name" value="ae"/>
    <property type="match status" value="1"/>
</dbReference>
<feature type="region of interest" description="Disordered" evidence="10">
    <location>
        <begin position="170"/>
        <end position="210"/>
    </location>
</feature>
<evidence type="ECO:0000313" key="13">
    <source>
        <dbReference type="EMBL" id="CAL8143492.1"/>
    </source>
</evidence>
<feature type="region of interest" description="Disordered" evidence="10">
    <location>
        <begin position="1"/>
        <end position="28"/>
    </location>
</feature>
<dbReference type="Gene3D" id="1.10.287.570">
    <property type="entry name" value="Helical hairpin bin"/>
    <property type="match status" value="1"/>
</dbReference>
<dbReference type="Pfam" id="PF00955">
    <property type="entry name" value="HCO3_cotransp"/>
    <property type="match status" value="1"/>
</dbReference>
<evidence type="ECO:0000256" key="1">
    <source>
        <dbReference type="ARBA" id="ARBA00004554"/>
    </source>
</evidence>
<feature type="transmembrane region" description="Helical" evidence="9">
    <location>
        <begin position="897"/>
        <end position="915"/>
    </location>
</feature>
<evidence type="ECO:0000256" key="8">
    <source>
        <dbReference type="ARBA" id="ARBA00023136"/>
    </source>
</evidence>
<keyword evidence="7 9" id="KW-0406">Ion transport</keyword>
<comment type="similarity">
    <text evidence="2 9">Belongs to the anion exchanger (TC 2.A.31) family.</text>
</comment>
<evidence type="ECO:0000256" key="5">
    <source>
        <dbReference type="ARBA" id="ARBA00022692"/>
    </source>
</evidence>
<feature type="domain" description="Bicarbonate transporter-like transmembrane" evidence="11">
    <location>
        <begin position="387"/>
        <end position="931"/>
    </location>
</feature>
<keyword evidence="4" id="KW-1003">Cell membrane</keyword>
<dbReference type="PRINTS" id="PR01232">
    <property type="entry name" value="NAHCO3TRSPRT"/>
</dbReference>
<feature type="transmembrane region" description="Helical" evidence="9">
    <location>
        <begin position="416"/>
        <end position="438"/>
    </location>
</feature>
<dbReference type="InterPro" id="IPR016152">
    <property type="entry name" value="PTrfase/Anion_transptr"/>
</dbReference>
<feature type="transmembrane region" description="Helical" evidence="9">
    <location>
        <begin position="445"/>
        <end position="464"/>
    </location>
</feature>
<comment type="caution">
    <text evidence="13">The sequence shown here is derived from an EMBL/GenBank/DDBJ whole genome shotgun (WGS) entry which is preliminary data.</text>
</comment>
<dbReference type="PRINTS" id="PR01231">
    <property type="entry name" value="HCO3TRNSPORT"/>
</dbReference>
<dbReference type="InterPro" id="IPR003020">
    <property type="entry name" value="HCO3_transpt_euk"/>
</dbReference>
<protein>
    <recommendedName>
        <fullName evidence="9">Anion exchange protein</fullName>
    </recommendedName>
</protein>
<keyword evidence="6 9" id="KW-1133">Transmembrane helix</keyword>
<organism evidence="13 14">
    <name type="scientific">Orchesella dallaii</name>
    <dbReference type="NCBI Taxonomy" id="48710"/>
    <lineage>
        <taxon>Eukaryota</taxon>
        <taxon>Metazoa</taxon>
        <taxon>Ecdysozoa</taxon>
        <taxon>Arthropoda</taxon>
        <taxon>Hexapoda</taxon>
        <taxon>Collembola</taxon>
        <taxon>Entomobryomorpha</taxon>
        <taxon>Entomobryoidea</taxon>
        <taxon>Orchesellidae</taxon>
        <taxon>Orchesellinae</taxon>
        <taxon>Orchesella</taxon>
    </lineage>
</organism>
<dbReference type="SUPFAM" id="SSF55804">
    <property type="entry name" value="Phoshotransferase/anion transport protein"/>
    <property type="match status" value="1"/>
</dbReference>
<dbReference type="InterPro" id="IPR013769">
    <property type="entry name" value="Band3_cytoplasmic_dom"/>
</dbReference>
<dbReference type="EMBL" id="CAXLJM020000158">
    <property type="protein sequence ID" value="CAL8143492.1"/>
    <property type="molecule type" value="Genomic_DNA"/>
</dbReference>
<evidence type="ECO:0000259" key="11">
    <source>
        <dbReference type="Pfam" id="PF00955"/>
    </source>
</evidence>
<sequence>MDKKRDSKFVLGDEELLSPPPTLRPSKSHPLFSELAQLTEEDSGELQWKQRARWVKYEESVEQGGNRWSKPHVATVSLHAILELRNYLNSNLVLLDVPARSMEEVADHLLDNLVENGILEQEKRMEVKAVLLRRHTHLYNQQQLTPDSSMAKIPVIRSLAEIGRSISSKSTGAIATSGGGSGDGMSRTKTQESGMETEDGHLSPNPNPKGNKQFMRKIPKGSEVSNILVGEMNTLRKPIAAFIRLAEAVNLGAVSEVPLPTRFLFVLLGPKGRMEKYNEVGRAMATLFSDDIFHEVAYKARSRTHLLEGVDDFLEHTTVLPPGTWDPSIRIEPPEKLPPKKGGGGGEQGDNGSGGDGSGNGEELDSEAEEEEEQRLREENGLTRTGRLFGGLCNDIKRKVPWYWSDFKDAFSTQCVASWLFLYFACLTPIITFGGLLGKATNNNMAAIESLVSGFICGIGYGFLSGQPLTILGSTGPVLVFESILVQFCESYELNYLEFRLWVGIWVTIILFIFVALDASAYVCFITRFTEENFATLIALIFMVEAVKNVGEIGENFPVNKFADHSNGYSCECLPNNTLEYEQDNVTWEYVKFHECEVAPYFGRLVGAGCGYIPDVFLMSVCLFIGTFLVSLYLKDFKNSSFFPTSIRQVVSDFAVIIAIVSMTLFDMYMKLRTPKLQVPERFEPTLPTRGWLINPFGGNPLWTIFAAPAPALLATILIFMDQQITAVIMNRKEHLLKKGCGYHLDLMILAGLICACSFIGIPWFVAATVLSMNHVNSLKMESESAAPGEKPKFLGIREQRVTHVLIFLTIGLSVFMTPLLKNIPMPVLYGVFLYMGFSSLKGMQLFDRILIMFMPTKHQPDHMFLRKVPLGRVHLYTVIQLACLIMLWIVKSVKKISILFPMMLVIMICVRKLLDYVFTKRELKILDDILPKSTRPASKTDHSGKGDGKGKAADLENGSNYNNNFQIMVNGAPLDRKVSVNVTEEINKTGIWSNLNIQNGGLIERNRNSAKDALNEEERQRLT</sequence>
<dbReference type="PANTHER" id="PTHR11453">
    <property type="entry name" value="ANION EXCHANGE PROTEIN"/>
    <property type="match status" value="1"/>
</dbReference>
<evidence type="ECO:0000256" key="9">
    <source>
        <dbReference type="RuleBase" id="RU362035"/>
    </source>
</evidence>
<evidence type="ECO:0000256" key="3">
    <source>
        <dbReference type="ARBA" id="ARBA00022448"/>
    </source>
</evidence>
<evidence type="ECO:0000256" key="2">
    <source>
        <dbReference type="ARBA" id="ARBA00010993"/>
    </source>
</evidence>
<feature type="compositionally biased region" description="Basic and acidic residues" evidence="10">
    <location>
        <begin position="939"/>
        <end position="955"/>
    </location>
</feature>
<evidence type="ECO:0000256" key="6">
    <source>
        <dbReference type="ARBA" id="ARBA00022989"/>
    </source>
</evidence>
<proteinExistence type="inferred from homology"/>
<feature type="transmembrane region" description="Helical" evidence="9">
    <location>
        <begin position="501"/>
        <end position="525"/>
    </location>
</feature>
<dbReference type="PANTHER" id="PTHR11453:SF36">
    <property type="entry name" value="ANION EXCHANGE PROTEIN"/>
    <property type="match status" value="1"/>
</dbReference>
<keyword evidence="5 9" id="KW-0812">Transmembrane</keyword>
<feature type="compositionally biased region" description="Gly residues" evidence="10">
    <location>
        <begin position="341"/>
        <end position="360"/>
    </location>
</feature>
<feature type="transmembrane region" description="Helical" evidence="9">
    <location>
        <begin position="747"/>
        <end position="771"/>
    </location>
</feature>
<evidence type="ECO:0000256" key="4">
    <source>
        <dbReference type="ARBA" id="ARBA00022475"/>
    </source>
</evidence>
<evidence type="ECO:0000256" key="10">
    <source>
        <dbReference type="SAM" id="MobiDB-lite"/>
    </source>
</evidence>
<feature type="transmembrane region" description="Helical" evidence="9">
    <location>
        <begin position="612"/>
        <end position="634"/>
    </location>
</feature>
<dbReference type="InterPro" id="IPR011531">
    <property type="entry name" value="HCO3_transpt-like_TM_dom"/>
</dbReference>
<feature type="region of interest" description="Disordered" evidence="10">
    <location>
        <begin position="324"/>
        <end position="380"/>
    </location>
</feature>
<feature type="compositionally biased region" description="Acidic residues" evidence="10">
    <location>
        <begin position="362"/>
        <end position="373"/>
    </location>
</feature>
<accession>A0ABP1S474</accession>
<evidence type="ECO:0000313" key="14">
    <source>
        <dbReference type="Proteomes" id="UP001642540"/>
    </source>
</evidence>
<evidence type="ECO:0000259" key="12">
    <source>
        <dbReference type="Pfam" id="PF07565"/>
    </source>
</evidence>
<keyword evidence="3 9" id="KW-0813">Transport</keyword>
<feature type="region of interest" description="Disordered" evidence="10">
    <location>
        <begin position="935"/>
        <end position="958"/>
    </location>
</feature>
<comment type="subcellular location">
    <subcellularLocation>
        <location evidence="1">Basolateral cell membrane</location>
        <topology evidence="1">Multi-pass membrane protein</topology>
    </subcellularLocation>
    <subcellularLocation>
        <location evidence="9">Membrane</location>
        <topology evidence="9">Multi-pass membrane protein</topology>
    </subcellularLocation>
</comment>
<feature type="domain" description="Band 3 cytoplasmic" evidence="12">
    <location>
        <begin position="29"/>
        <end position="327"/>
    </location>
</feature>